<feature type="domain" description="C2H2-type" evidence="1">
    <location>
        <begin position="15"/>
        <end position="35"/>
    </location>
</feature>
<evidence type="ECO:0000313" key="3">
    <source>
        <dbReference type="Proteomes" id="UP000518752"/>
    </source>
</evidence>
<name>A0A8H5G846_9AGAR</name>
<dbReference type="OrthoDB" id="654211at2759"/>
<dbReference type="Proteomes" id="UP000518752">
    <property type="component" value="Unassembled WGS sequence"/>
</dbReference>
<dbReference type="InterPro" id="IPR013087">
    <property type="entry name" value="Znf_C2H2_type"/>
</dbReference>
<dbReference type="Gene3D" id="3.30.160.60">
    <property type="entry name" value="Classic Zinc Finger"/>
    <property type="match status" value="1"/>
</dbReference>
<dbReference type="EMBL" id="JAACJN010000218">
    <property type="protein sequence ID" value="KAF5360122.1"/>
    <property type="molecule type" value="Genomic_DNA"/>
</dbReference>
<gene>
    <name evidence="2" type="ORF">D9757_011728</name>
</gene>
<dbReference type="AlphaFoldDB" id="A0A8H5G846"/>
<organism evidence="2 3">
    <name type="scientific">Collybiopsis confluens</name>
    <dbReference type="NCBI Taxonomy" id="2823264"/>
    <lineage>
        <taxon>Eukaryota</taxon>
        <taxon>Fungi</taxon>
        <taxon>Dikarya</taxon>
        <taxon>Basidiomycota</taxon>
        <taxon>Agaricomycotina</taxon>
        <taxon>Agaricomycetes</taxon>
        <taxon>Agaricomycetidae</taxon>
        <taxon>Agaricales</taxon>
        <taxon>Marasmiineae</taxon>
        <taxon>Omphalotaceae</taxon>
        <taxon>Collybiopsis</taxon>
    </lineage>
</organism>
<protein>
    <recommendedName>
        <fullName evidence="1">C2H2-type domain-containing protein</fullName>
    </recommendedName>
</protein>
<feature type="domain" description="C2H2-type" evidence="1">
    <location>
        <begin position="46"/>
        <end position="71"/>
    </location>
</feature>
<feature type="domain" description="C2H2-type" evidence="1">
    <location>
        <begin position="77"/>
        <end position="100"/>
    </location>
</feature>
<reference evidence="2 3" key="1">
    <citation type="journal article" date="2020" name="ISME J.">
        <title>Uncovering the hidden diversity of litter-decomposition mechanisms in mushroom-forming fungi.</title>
        <authorList>
            <person name="Floudas D."/>
            <person name="Bentzer J."/>
            <person name="Ahren D."/>
            <person name="Johansson T."/>
            <person name="Persson P."/>
            <person name="Tunlid A."/>
        </authorList>
    </citation>
    <scope>NUCLEOTIDE SEQUENCE [LARGE SCALE GENOMIC DNA]</scope>
    <source>
        <strain evidence="2 3">CBS 406.79</strain>
    </source>
</reference>
<keyword evidence="3" id="KW-1185">Reference proteome</keyword>
<dbReference type="SMART" id="SM00355">
    <property type="entry name" value="ZnF_C2H2"/>
    <property type="match status" value="3"/>
</dbReference>
<comment type="caution">
    <text evidence="2">The sequence shown here is derived from an EMBL/GenBank/DDBJ whole genome shotgun (WGS) entry which is preliminary data.</text>
</comment>
<sequence length="317" mass="35431">MSRTIVLKYVDDLSVECSDCGLLLTNTKDLRQHVYEEGAGMSQVRYRCSWANCFFEAAQRSNMKTHYCTWHSKEKRNACPECDFKTCDPGSLTRHRKSIHKYVPKPRKARTLKKPRYSPYTFVASSYGSDSESSHSSSSLPTPFPYSFMPLSFLSKSDSSESLTSCNDNVCDIKAASQSSADEFPREAKSVTGFNQAWCDVDCSTESLTPRPLLPAAESTPSLEEFGQFQASDFSFLRADNNAVYSFPDLAFSQSDPFGLSWDLDQSLNQLAEPGSFDIDFGVIGQMDSLDPSTADSTRILESDLQAILGYDYERLV</sequence>
<evidence type="ECO:0000313" key="2">
    <source>
        <dbReference type="EMBL" id="KAF5360122.1"/>
    </source>
</evidence>
<proteinExistence type="predicted"/>
<evidence type="ECO:0000259" key="1">
    <source>
        <dbReference type="SMART" id="SM00355"/>
    </source>
</evidence>
<accession>A0A8H5G846</accession>